<dbReference type="Proteomes" id="UP000823736">
    <property type="component" value="Unassembled WGS sequence"/>
</dbReference>
<feature type="domain" description="Uracil-DNA glycosylase-like" evidence="1">
    <location>
        <begin position="75"/>
        <end position="227"/>
    </location>
</feature>
<dbReference type="OrthoDB" id="210606at2157"/>
<evidence type="ECO:0000313" key="2">
    <source>
        <dbReference type="EMBL" id="MBP1986197.1"/>
    </source>
</evidence>
<dbReference type="RefSeq" id="WP_209490423.1">
    <property type="nucleotide sequence ID" value="NZ_JAGGLC010000001.1"/>
</dbReference>
<accession>A0A8T4GT63</accession>
<keyword evidence="3" id="KW-1185">Reference proteome</keyword>
<name>A0A8T4GT63_9EURY</name>
<protein>
    <submittedName>
        <fullName evidence="2">Uracil-DNA glycosylase</fullName>
    </submittedName>
</protein>
<proteinExistence type="predicted"/>
<organism evidence="2 3">
    <name type="scientific">Halolamina salifodinae</name>
    <dbReference type="NCBI Taxonomy" id="1202767"/>
    <lineage>
        <taxon>Archaea</taxon>
        <taxon>Methanobacteriati</taxon>
        <taxon>Methanobacteriota</taxon>
        <taxon>Stenosarchaea group</taxon>
        <taxon>Halobacteria</taxon>
        <taxon>Halobacteriales</taxon>
        <taxon>Haloferacaceae</taxon>
    </lineage>
</organism>
<gene>
    <name evidence="2" type="ORF">J2753_000670</name>
</gene>
<dbReference type="InterPro" id="IPR005122">
    <property type="entry name" value="Uracil-DNA_glycosylase-like"/>
</dbReference>
<evidence type="ECO:0000313" key="3">
    <source>
        <dbReference type="Proteomes" id="UP000823736"/>
    </source>
</evidence>
<dbReference type="Pfam" id="PF03167">
    <property type="entry name" value="UDG"/>
    <property type="match status" value="1"/>
</dbReference>
<dbReference type="AlphaFoldDB" id="A0A8T4GT63"/>
<dbReference type="SUPFAM" id="SSF52141">
    <property type="entry name" value="Uracil-DNA glycosylase-like"/>
    <property type="match status" value="1"/>
</dbReference>
<evidence type="ECO:0000259" key="1">
    <source>
        <dbReference type="Pfam" id="PF03167"/>
    </source>
</evidence>
<dbReference type="Gene3D" id="3.40.470.10">
    <property type="entry name" value="Uracil-DNA glycosylase-like domain"/>
    <property type="match status" value="1"/>
</dbReference>
<sequence>MSDNPSQVVERIWSDWYKGQGPCSSCPGRDESGCHTPYFGDGAFPAEIAFIAETPGGSRSTQTKNPDNPCWESVPEKHAEKNQGVGWLNSGNRIPDKFFSKSLGDEYGFTDESDIGIYFTNAKKCANIVGEDEGWKDEKARIDCRAHLKPEIEAVDPTVIVPFGAKATEALYRGFDVDRNVRKMADEVLNTYQNDSRYIVPSYHWSGLPRNITNLESISDTDVYWETLADEIIAVV</sequence>
<comment type="caution">
    <text evidence="2">The sequence shown here is derived from an EMBL/GenBank/DDBJ whole genome shotgun (WGS) entry which is preliminary data.</text>
</comment>
<dbReference type="InterPro" id="IPR036895">
    <property type="entry name" value="Uracil-DNA_glycosylase-like_sf"/>
</dbReference>
<reference evidence="2" key="1">
    <citation type="submission" date="2021-03" db="EMBL/GenBank/DDBJ databases">
        <title>Genomic Encyclopedia of Type Strains, Phase IV (KMG-IV): sequencing the most valuable type-strain genomes for metagenomic binning, comparative biology and taxonomic classification.</title>
        <authorList>
            <person name="Goeker M."/>
        </authorList>
    </citation>
    <scope>NUCLEOTIDE SEQUENCE</scope>
    <source>
        <strain evidence="2">DSM 26232</strain>
    </source>
</reference>
<dbReference type="EMBL" id="JAGGLC010000001">
    <property type="protein sequence ID" value="MBP1986197.1"/>
    <property type="molecule type" value="Genomic_DNA"/>
</dbReference>